<keyword evidence="1" id="KW-0680">Restriction system</keyword>
<protein>
    <recommendedName>
        <fullName evidence="2">DNA methylase adenine-specific domain-containing protein</fullName>
    </recommendedName>
</protein>
<dbReference type="PRINTS" id="PR00507">
    <property type="entry name" value="N12N6MTFRASE"/>
</dbReference>
<dbReference type="EMBL" id="JAUSQU010000001">
    <property type="protein sequence ID" value="MDP9844304.1"/>
    <property type="molecule type" value="Genomic_DNA"/>
</dbReference>
<evidence type="ECO:0000256" key="1">
    <source>
        <dbReference type="ARBA" id="ARBA00022747"/>
    </source>
</evidence>
<accession>A0ABT9QC65</accession>
<gene>
    <name evidence="3" type="ORF">J2853_003515</name>
</gene>
<dbReference type="PROSITE" id="PS00092">
    <property type="entry name" value="N6_MTASE"/>
    <property type="match status" value="1"/>
</dbReference>
<dbReference type="PANTHER" id="PTHR42998">
    <property type="entry name" value="TYPE I RESTRICTION ENZYME HINDVIIP M PROTEIN-RELATED"/>
    <property type="match status" value="1"/>
</dbReference>
<dbReference type="InterPro" id="IPR003356">
    <property type="entry name" value="DNA_methylase_A-5"/>
</dbReference>
<dbReference type="PANTHER" id="PTHR42998:SF1">
    <property type="entry name" value="TYPE I RESTRICTION ENZYME HINDI METHYLASE SUBUNIT"/>
    <property type="match status" value="1"/>
</dbReference>
<comment type="caution">
    <text evidence="3">The sequence shown here is derived from an EMBL/GenBank/DDBJ whole genome shotgun (WGS) entry which is preliminary data.</text>
</comment>
<feature type="domain" description="DNA methylase adenine-specific" evidence="2">
    <location>
        <begin position="158"/>
        <end position="387"/>
    </location>
</feature>
<keyword evidence="4" id="KW-1185">Reference proteome</keyword>
<evidence type="ECO:0000259" key="2">
    <source>
        <dbReference type="Pfam" id="PF02384"/>
    </source>
</evidence>
<dbReference type="Gene3D" id="3.40.50.150">
    <property type="entry name" value="Vaccinia Virus protein VP39"/>
    <property type="match status" value="1"/>
</dbReference>
<evidence type="ECO:0000313" key="4">
    <source>
        <dbReference type="Proteomes" id="UP001225356"/>
    </source>
</evidence>
<evidence type="ECO:0000313" key="3">
    <source>
        <dbReference type="EMBL" id="MDP9844304.1"/>
    </source>
</evidence>
<name>A0ABT9QC65_9ACTN</name>
<dbReference type="InterPro" id="IPR052916">
    <property type="entry name" value="Type-I_RE_MTase_Subunit"/>
</dbReference>
<proteinExistence type="predicted"/>
<dbReference type="CDD" id="cd02440">
    <property type="entry name" value="AdoMet_MTases"/>
    <property type="match status" value="1"/>
</dbReference>
<sequence>MMRDDVTVNAADVARLADVGRAAVSNWRKRFDDFPQPVGGTATSPAFSLGQVEQWLRRHGRYVEVPPLERIWQWLRTVGDDLRLGEAVGYTGAFLLYLRRDPSGWKKLSRLSDDQMLKQLPAAVSRTVTDLPGELSHELEIDPALIRAIAEVGTEQGFAETFEEICARYVDAHSRRLLVTPQKVARLMVRIAGTSGGTVMDPSCGIGTLLLASEATRAFGQDVNESAARLTAVRLLLHDTEAVIRSGDSLRADAFPGERVDAVVCNPPFNDRGWGYEELTSDPRWEYGLPPRGESELAWLQHCLAHVRPGGLVVIMMPGVAASRRSGRRVRGNLLRAGVLRAVMTLSAGAAPASSGAPDLWVLRRPDLDDQPTFDVLMVNAGEDLELAETAWHAYNDGAELPDASRTVRIIDLLDEEVALTPAHRVSGLSQSKPSAFIEARKHAMAALARLDIPTLTPSARRRELPMTSVGELARAGVVTVHQGPLKMATEEGSLPVLTAKDLMLDRSPSGYTEDEPGLVVIESGDVVAPLIPRGDPVIRVAKETGAALGPQLLLFRADPERLDPHFLAGCLRVTGEASTRLGSSARMDPRRAQLPRLPIDEQRIYGDVFRRLIAFEENVHEIRRISDSLVRLGLDGLLDGTLQPE</sequence>
<dbReference type="RefSeq" id="WP_307559075.1">
    <property type="nucleotide sequence ID" value="NZ_JAUSQU010000001.1"/>
</dbReference>
<dbReference type="Proteomes" id="UP001225356">
    <property type="component" value="Unassembled WGS sequence"/>
</dbReference>
<dbReference type="InterPro" id="IPR029063">
    <property type="entry name" value="SAM-dependent_MTases_sf"/>
</dbReference>
<dbReference type="InterPro" id="IPR002052">
    <property type="entry name" value="DNA_methylase_N6_adenine_CS"/>
</dbReference>
<reference evidence="3 4" key="1">
    <citation type="submission" date="2023-07" db="EMBL/GenBank/DDBJ databases">
        <title>Sequencing the genomes of 1000 actinobacteria strains.</title>
        <authorList>
            <person name="Klenk H.-P."/>
        </authorList>
    </citation>
    <scope>NUCLEOTIDE SEQUENCE [LARGE SCALE GENOMIC DNA]</scope>
    <source>
        <strain evidence="3 4">DSM 46740</strain>
    </source>
</reference>
<dbReference type="SUPFAM" id="SSF53335">
    <property type="entry name" value="S-adenosyl-L-methionine-dependent methyltransferases"/>
    <property type="match status" value="1"/>
</dbReference>
<dbReference type="Pfam" id="PF02384">
    <property type="entry name" value="N6_Mtase"/>
    <property type="match status" value="1"/>
</dbReference>
<organism evidence="3 4">
    <name type="scientific">Streptosporangium lutulentum</name>
    <dbReference type="NCBI Taxonomy" id="1461250"/>
    <lineage>
        <taxon>Bacteria</taxon>
        <taxon>Bacillati</taxon>
        <taxon>Actinomycetota</taxon>
        <taxon>Actinomycetes</taxon>
        <taxon>Streptosporangiales</taxon>
        <taxon>Streptosporangiaceae</taxon>
        <taxon>Streptosporangium</taxon>
    </lineage>
</organism>